<dbReference type="InterPro" id="IPR023298">
    <property type="entry name" value="ATPase_P-typ_TM_dom_sf"/>
</dbReference>
<evidence type="ECO:0000259" key="4">
    <source>
        <dbReference type="SMART" id="SM00831"/>
    </source>
</evidence>
<keyword evidence="6" id="KW-1185">Reference proteome</keyword>
<protein>
    <submittedName>
        <fullName evidence="5">Potassium-transporting ATPase alpha chain 2</fullName>
    </submittedName>
</protein>
<dbReference type="GO" id="GO:0005391">
    <property type="term" value="F:P-type sodium:potassium-exchanging transporter activity"/>
    <property type="evidence" value="ECO:0007669"/>
    <property type="project" value="TreeGrafter"/>
</dbReference>
<comment type="caution">
    <text evidence="5">The sequence shown here is derived from an EMBL/GenBank/DDBJ whole genome shotgun (WGS) entry which is preliminary data.</text>
</comment>
<comment type="subcellular location">
    <subcellularLocation>
        <location evidence="1">Cell membrane</location>
        <topology evidence="1">Multi-pass membrane protein</topology>
    </subcellularLocation>
</comment>
<dbReference type="PANTHER" id="PTHR43294">
    <property type="entry name" value="SODIUM/POTASSIUM-TRANSPORTING ATPASE SUBUNIT ALPHA"/>
    <property type="match status" value="1"/>
</dbReference>
<dbReference type="SUPFAM" id="SSF81665">
    <property type="entry name" value="Calcium ATPase, transmembrane domain M"/>
    <property type="match status" value="1"/>
</dbReference>
<evidence type="ECO:0000256" key="2">
    <source>
        <dbReference type="ARBA" id="ARBA00022475"/>
    </source>
</evidence>
<keyword evidence="3" id="KW-1133">Transmembrane helix</keyword>
<proteinExistence type="predicted"/>
<keyword evidence="3" id="KW-0812">Transmembrane</keyword>
<evidence type="ECO:0000256" key="1">
    <source>
        <dbReference type="ARBA" id="ARBA00004651"/>
    </source>
</evidence>
<dbReference type="InterPro" id="IPR050510">
    <property type="entry name" value="Cation_transp_ATPase_P-type"/>
</dbReference>
<sequence length="115" mass="13033">MVYPLFNPSSNRPISHSNESFELGTKFQLYGPNKLPAPKEVPDWKLFLKQFMNLLWILLGVAAALTLMSYVADPANNSAGLWVAVILYVMIVVMCFISFYQFNHQSTDQSSIARE</sequence>
<dbReference type="EMBL" id="JAKKPZ010000100">
    <property type="protein sequence ID" value="KAI1702349.1"/>
    <property type="molecule type" value="Genomic_DNA"/>
</dbReference>
<dbReference type="GO" id="GO:1990573">
    <property type="term" value="P:potassium ion import across plasma membrane"/>
    <property type="evidence" value="ECO:0007669"/>
    <property type="project" value="TreeGrafter"/>
</dbReference>
<evidence type="ECO:0000256" key="3">
    <source>
        <dbReference type="SAM" id="Phobius"/>
    </source>
</evidence>
<accession>A0AAD4R0W9</accession>
<feature type="domain" description="Cation-transporting P-type ATPase N-terminal" evidence="4">
    <location>
        <begin position="15"/>
        <end position="71"/>
    </location>
</feature>
<keyword evidence="3" id="KW-0472">Membrane</keyword>
<gene>
    <name evidence="5" type="ORF">DdX_15531</name>
</gene>
<dbReference type="Gene3D" id="2.70.150.10">
    <property type="entry name" value="Calcium-transporting ATPase, cytoplasmic transduction domain A"/>
    <property type="match status" value="1"/>
</dbReference>
<evidence type="ECO:0000313" key="6">
    <source>
        <dbReference type="Proteomes" id="UP001201812"/>
    </source>
</evidence>
<keyword evidence="2" id="KW-1003">Cell membrane</keyword>
<dbReference type="InterPro" id="IPR004014">
    <property type="entry name" value="ATPase_P-typ_cation-transptr_N"/>
</dbReference>
<dbReference type="GO" id="GO:0030007">
    <property type="term" value="P:intracellular potassium ion homeostasis"/>
    <property type="evidence" value="ECO:0007669"/>
    <property type="project" value="TreeGrafter"/>
</dbReference>
<dbReference type="GO" id="GO:1902600">
    <property type="term" value="P:proton transmembrane transport"/>
    <property type="evidence" value="ECO:0007669"/>
    <property type="project" value="TreeGrafter"/>
</dbReference>
<dbReference type="Pfam" id="PF00690">
    <property type="entry name" value="Cation_ATPase_N"/>
    <property type="match status" value="1"/>
</dbReference>
<dbReference type="Gene3D" id="1.20.1110.10">
    <property type="entry name" value="Calcium-transporting ATPase, transmembrane domain"/>
    <property type="match status" value="1"/>
</dbReference>
<organism evidence="5 6">
    <name type="scientific">Ditylenchus destructor</name>
    <dbReference type="NCBI Taxonomy" id="166010"/>
    <lineage>
        <taxon>Eukaryota</taxon>
        <taxon>Metazoa</taxon>
        <taxon>Ecdysozoa</taxon>
        <taxon>Nematoda</taxon>
        <taxon>Chromadorea</taxon>
        <taxon>Rhabditida</taxon>
        <taxon>Tylenchina</taxon>
        <taxon>Tylenchomorpha</taxon>
        <taxon>Sphaerularioidea</taxon>
        <taxon>Anguinidae</taxon>
        <taxon>Anguininae</taxon>
        <taxon>Ditylenchus</taxon>
    </lineage>
</organism>
<dbReference type="GO" id="GO:0005886">
    <property type="term" value="C:plasma membrane"/>
    <property type="evidence" value="ECO:0007669"/>
    <property type="project" value="UniProtKB-SubCell"/>
</dbReference>
<dbReference type="Proteomes" id="UP001201812">
    <property type="component" value="Unassembled WGS sequence"/>
</dbReference>
<dbReference type="GO" id="GO:0036376">
    <property type="term" value="P:sodium ion export across plasma membrane"/>
    <property type="evidence" value="ECO:0007669"/>
    <property type="project" value="TreeGrafter"/>
</dbReference>
<evidence type="ECO:0000313" key="5">
    <source>
        <dbReference type="EMBL" id="KAI1702349.1"/>
    </source>
</evidence>
<dbReference type="PANTHER" id="PTHR43294:SF21">
    <property type="entry name" value="CATION TRANSPORTING ATPASE"/>
    <property type="match status" value="1"/>
</dbReference>
<feature type="transmembrane region" description="Helical" evidence="3">
    <location>
        <begin position="78"/>
        <end position="100"/>
    </location>
</feature>
<feature type="transmembrane region" description="Helical" evidence="3">
    <location>
        <begin position="54"/>
        <end position="72"/>
    </location>
</feature>
<dbReference type="GO" id="GO:0006883">
    <property type="term" value="P:intracellular sodium ion homeostasis"/>
    <property type="evidence" value="ECO:0007669"/>
    <property type="project" value="TreeGrafter"/>
</dbReference>
<dbReference type="SMART" id="SM00831">
    <property type="entry name" value="Cation_ATPase_N"/>
    <property type="match status" value="1"/>
</dbReference>
<reference evidence="5" key="1">
    <citation type="submission" date="2022-01" db="EMBL/GenBank/DDBJ databases">
        <title>Genome Sequence Resource for Two Populations of Ditylenchus destructor, the Migratory Endoparasitic Phytonematode.</title>
        <authorList>
            <person name="Zhang H."/>
            <person name="Lin R."/>
            <person name="Xie B."/>
        </authorList>
    </citation>
    <scope>NUCLEOTIDE SEQUENCE</scope>
    <source>
        <strain evidence="5">BazhouSP</strain>
    </source>
</reference>
<dbReference type="AlphaFoldDB" id="A0AAD4R0W9"/>
<name>A0AAD4R0W9_9BILA</name>